<dbReference type="Proteomes" id="UP000291289">
    <property type="component" value="Unassembled WGS sequence"/>
</dbReference>
<organism evidence="7 8">
    <name type="scientific">Alloscardovia theropitheci</name>
    <dbReference type="NCBI Taxonomy" id="2496842"/>
    <lineage>
        <taxon>Bacteria</taxon>
        <taxon>Bacillati</taxon>
        <taxon>Actinomycetota</taxon>
        <taxon>Actinomycetes</taxon>
        <taxon>Bifidobacteriales</taxon>
        <taxon>Bifidobacteriaceae</taxon>
        <taxon>Alloscardovia</taxon>
    </lineage>
</organism>
<dbReference type="SUPFAM" id="SSF56349">
    <property type="entry name" value="DNA breaking-rejoining enzymes"/>
    <property type="match status" value="1"/>
</dbReference>
<dbReference type="InterPro" id="IPR013762">
    <property type="entry name" value="Integrase-like_cat_sf"/>
</dbReference>
<feature type="domain" description="Core-binding (CB)" evidence="6">
    <location>
        <begin position="16"/>
        <end position="94"/>
    </location>
</feature>
<dbReference type="GO" id="GO:0006310">
    <property type="term" value="P:DNA recombination"/>
    <property type="evidence" value="ECO:0007669"/>
    <property type="project" value="UniProtKB-KW"/>
</dbReference>
<sequence>MSIQNNVKVRKLILASAWRDYAEGWLEWLRASGYADTTIKSRYYKLVSIARLVDCDPLDVSEQLLVHVFAAQPWKRETRKGYFATVRSFYHYLLDNEIIDVDPTRRLPRIKKEHSLPRVCPENVVHHALAKAHGDKKLIAMIRLGAECGLRRSEIAQVNSHDLITINGSTLLLVHGKGSKERVVPIARDLARYIHDQYGFVYPGRWANHVEASYIAKHITAVLDQGYTTHSLRHRYATKMYETTHDILLVSKLLGHESVETTQIYLHINLPNAGDLTQAVMCGSPL</sequence>
<evidence type="ECO:0000313" key="8">
    <source>
        <dbReference type="Proteomes" id="UP000291289"/>
    </source>
</evidence>
<dbReference type="Gene3D" id="1.10.443.10">
    <property type="entry name" value="Intergrase catalytic core"/>
    <property type="match status" value="1"/>
</dbReference>
<keyword evidence="2 4" id="KW-0238">DNA-binding</keyword>
<comment type="caution">
    <text evidence="7">The sequence shown here is derived from an EMBL/GenBank/DDBJ whole genome shotgun (WGS) entry which is preliminary data.</text>
</comment>
<comment type="similarity">
    <text evidence="1">Belongs to the 'phage' integrase family.</text>
</comment>
<evidence type="ECO:0000259" key="5">
    <source>
        <dbReference type="PROSITE" id="PS51898"/>
    </source>
</evidence>
<dbReference type="InterPro" id="IPR044068">
    <property type="entry name" value="CB"/>
</dbReference>
<keyword evidence="3" id="KW-0233">DNA recombination</keyword>
<dbReference type="GO" id="GO:0003677">
    <property type="term" value="F:DNA binding"/>
    <property type="evidence" value="ECO:0007669"/>
    <property type="project" value="UniProtKB-UniRule"/>
</dbReference>
<gene>
    <name evidence="7" type="ORF">EJ419_06335</name>
</gene>
<evidence type="ECO:0000256" key="2">
    <source>
        <dbReference type="ARBA" id="ARBA00023125"/>
    </source>
</evidence>
<reference evidence="7 8" key="1">
    <citation type="submission" date="2018-12" db="EMBL/GenBank/DDBJ databases">
        <title>Alloscrdovia theropitheci sp. nov: a novel taxon from the feces of the bleeding-herat monkey (Theropithecus geleda).</title>
        <authorList>
            <person name="Modesto M."/>
        </authorList>
    </citation>
    <scope>NUCLEOTIDE SEQUENCE [LARGE SCALE GENOMIC DNA]</scope>
    <source>
        <strain evidence="7 8">GLDI4/2</strain>
    </source>
</reference>
<keyword evidence="8" id="KW-1185">Reference proteome</keyword>
<feature type="domain" description="Tyr recombinase" evidence="5">
    <location>
        <begin position="115"/>
        <end position="281"/>
    </location>
</feature>
<dbReference type="Gene3D" id="1.10.150.130">
    <property type="match status" value="1"/>
</dbReference>
<dbReference type="EMBL" id="RXLP01000025">
    <property type="protein sequence ID" value="TCD53867.1"/>
    <property type="molecule type" value="Genomic_DNA"/>
</dbReference>
<dbReference type="RefSeq" id="WP_131284767.1">
    <property type="nucleotide sequence ID" value="NZ_RXLP01000025.1"/>
</dbReference>
<dbReference type="InterPro" id="IPR002104">
    <property type="entry name" value="Integrase_catalytic"/>
</dbReference>
<dbReference type="PROSITE" id="PS51900">
    <property type="entry name" value="CB"/>
    <property type="match status" value="1"/>
</dbReference>
<accession>A0A4R0QUW7</accession>
<evidence type="ECO:0000256" key="3">
    <source>
        <dbReference type="ARBA" id="ARBA00023172"/>
    </source>
</evidence>
<dbReference type="InterPro" id="IPR050090">
    <property type="entry name" value="Tyrosine_recombinase_XerCD"/>
</dbReference>
<evidence type="ECO:0000256" key="1">
    <source>
        <dbReference type="ARBA" id="ARBA00008857"/>
    </source>
</evidence>
<name>A0A4R0QUW7_9BIFI</name>
<dbReference type="OrthoDB" id="1822491at2"/>
<dbReference type="AlphaFoldDB" id="A0A4R0QUW7"/>
<evidence type="ECO:0000313" key="7">
    <source>
        <dbReference type="EMBL" id="TCD53867.1"/>
    </source>
</evidence>
<protein>
    <submittedName>
        <fullName evidence="7">Integrase</fullName>
    </submittedName>
</protein>
<proteinExistence type="inferred from homology"/>
<dbReference type="GO" id="GO:0015074">
    <property type="term" value="P:DNA integration"/>
    <property type="evidence" value="ECO:0007669"/>
    <property type="project" value="InterPro"/>
</dbReference>
<evidence type="ECO:0000256" key="4">
    <source>
        <dbReference type="PROSITE-ProRule" id="PRU01248"/>
    </source>
</evidence>
<dbReference type="Pfam" id="PF00589">
    <property type="entry name" value="Phage_integrase"/>
    <property type="match status" value="1"/>
</dbReference>
<dbReference type="InterPro" id="IPR011010">
    <property type="entry name" value="DNA_brk_join_enz"/>
</dbReference>
<dbReference type="PANTHER" id="PTHR30349">
    <property type="entry name" value="PHAGE INTEGRASE-RELATED"/>
    <property type="match status" value="1"/>
</dbReference>
<dbReference type="PANTHER" id="PTHR30349:SF64">
    <property type="entry name" value="PROPHAGE INTEGRASE INTD-RELATED"/>
    <property type="match status" value="1"/>
</dbReference>
<evidence type="ECO:0000259" key="6">
    <source>
        <dbReference type="PROSITE" id="PS51900"/>
    </source>
</evidence>
<dbReference type="InterPro" id="IPR010998">
    <property type="entry name" value="Integrase_recombinase_N"/>
</dbReference>
<dbReference type="PROSITE" id="PS51898">
    <property type="entry name" value="TYR_RECOMBINASE"/>
    <property type="match status" value="1"/>
</dbReference>